<dbReference type="CDD" id="cd01169">
    <property type="entry name" value="HMPP_kinase"/>
    <property type="match status" value="1"/>
</dbReference>
<evidence type="ECO:0000256" key="1">
    <source>
        <dbReference type="ARBA" id="ARBA00022679"/>
    </source>
</evidence>
<keyword evidence="1" id="KW-0808">Transferase</keyword>
<evidence type="ECO:0000313" key="6">
    <source>
        <dbReference type="EMBL" id="ADP77833.1"/>
    </source>
</evidence>
<accession>E3GW68</accession>
<dbReference type="STRING" id="523846.Mfer_1038"/>
<dbReference type="GO" id="GO:0008902">
    <property type="term" value="F:hydroxymethylpyrimidine kinase activity"/>
    <property type="evidence" value="ECO:0007669"/>
    <property type="project" value="TreeGrafter"/>
</dbReference>
<dbReference type="EMBL" id="CP002278">
    <property type="protein sequence ID" value="ADP77833.1"/>
    <property type="molecule type" value="Genomic_DNA"/>
</dbReference>
<evidence type="ECO:0000256" key="3">
    <source>
        <dbReference type="ARBA" id="ARBA00022777"/>
    </source>
</evidence>
<dbReference type="AlphaFoldDB" id="E3GW68"/>
<evidence type="ECO:0000313" key="7">
    <source>
        <dbReference type="Proteomes" id="UP000002315"/>
    </source>
</evidence>
<sequence>MVTLSIAGFDPSGGAGILNDIKTFSSIGSYGAAVITALTVQNTKRVSKILSLPPDFISEQIDIILEELPIKYCKTGMLYTKDIVKVVSKKIKEYNLKAVVDPVMVSESGYSLSESSIIKALKKHLLPRASLVTPNKFEAEKLSGISINNINDAKKAAKKIGEFCDVVITGGDLAGKNIVYIDGKIKIIKSKLIESENTHGTGCTFSAAVAAYLDRGNSKIKSIKDACKFTKNAILHGKWKTLNQFWMMHDILR</sequence>
<dbReference type="FunFam" id="3.40.1190.20:FF:000003">
    <property type="entry name" value="Phosphomethylpyrimidine kinase ThiD"/>
    <property type="match status" value="1"/>
</dbReference>
<keyword evidence="7" id="KW-1185">Reference proteome</keyword>
<feature type="domain" description="Pyridoxamine kinase/Phosphomethylpyrimidine kinase" evidence="5">
    <location>
        <begin position="10"/>
        <end position="236"/>
    </location>
</feature>
<reference evidence="6 7" key="1">
    <citation type="journal article" date="2010" name="Stand. Genomic Sci.">
        <title>Complete genome sequence of Methanothermus fervidus type strain (V24S).</title>
        <authorList>
            <person name="Anderson I."/>
            <person name="Djao O.D."/>
            <person name="Misra M."/>
            <person name="Chertkov O."/>
            <person name="Nolan M."/>
            <person name="Lucas S."/>
            <person name="Lapidus A."/>
            <person name="Del Rio T.G."/>
            <person name="Tice H."/>
            <person name="Cheng J.F."/>
            <person name="Tapia R."/>
            <person name="Han C."/>
            <person name="Goodwin L."/>
            <person name="Pitluck S."/>
            <person name="Liolios K."/>
            <person name="Ivanova N."/>
            <person name="Mavromatis K."/>
            <person name="Mikhailova N."/>
            <person name="Pati A."/>
            <person name="Brambilla E."/>
            <person name="Chen A."/>
            <person name="Palaniappan K."/>
            <person name="Land M."/>
            <person name="Hauser L."/>
            <person name="Chang Y.J."/>
            <person name="Jeffries C.D."/>
            <person name="Sikorski J."/>
            <person name="Spring S."/>
            <person name="Rohde M."/>
            <person name="Eichinger K."/>
            <person name="Huber H."/>
            <person name="Wirth R."/>
            <person name="Goker M."/>
            <person name="Detter J.C."/>
            <person name="Woyke T."/>
            <person name="Bristow J."/>
            <person name="Eisen J.A."/>
            <person name="Markowitz V."/>
            <person name="Hugenholtz P."/>
            <person name="Klenk H.P."/>
            <person name="Kyrpides N.C."/>
        </authorList>
    </citation>
    <scope>NUCLEOTIDE SEQUENCE [LARGE SCALE GENOMIC DNA]</scope>
    <source>
        <strain evidence="7">ATCC 43054 / DSM 2088 / JCM 10308 / V24 S</strain>
    </source>
</reference>
<keyword evidence="3 6" id="KW-0418">Kinase</keyword>
<dbReference type="KEGG" id="mfv:Mfer_1038"/>
<organism evidence="6 7">
    <name type="scientific">Methanothermus fervidus (strain ATCC 43054 / DSM 2088 / JCM 10308 / V24 S)</name>
    <dbReference type="NCBI Taxonomy" id="523846"/>
    <lineage>
        <taxon>Archaea</taxon>
        <taxon>Methanobacteriati</taxon>
        <taxon>Methanobacteriota</taxon>
        <taxon>Methanomada group</taxon>
        <taxon>Methanobacteria</taxon>
        <taxon>Methanobacteriales</taxon>
        <taxon>Methanothermaceae</taxon>
        <taxon>Methanothermus</taxon>
    </lineage>
</organism>
<proteinExistence type="predicted"/>
<evidence type="ECO:0000259" key="5">
    <source>
        <dbReference type="Pfam" id="PF08543"/>
    </source>
</evidence>
<name>E3GW68_METFV</name>
<evidence type="ECO:0000256" key="4">
    <source>
        <dbReference type="ARBA" id="ARBA00022840"/>
    </source>
</evidence>
<gene>
    <name evidence="6" type="ordered locus">Mfer_1038</name>
</gene>
<dbReference type="PANTHER" id="PTHR20858:SF17">
    <property type="entry name" value="HYDROXYMETHYLPYRIMIDINE_PHOSPHOMETHYLPYRIMIDINE KINASE THI20-RELATED"/>
    <property type="match status" value="1"/>
</dbReference>
<keyword evidence="2" id="KW-0547">Nucleotide-binding</keyword>
<dbReference type="GO" id="GO:0008972">
    <property type="term" value="F:phosphomethylpyrimidine kinase activity"/>
    <property type="evidence" value="ECO:0007669"/>
    <property type="project" value="InterPro"/>
</dbReference>
<dbReference type="Pfam" id="PF08543">
    <property type="entry name" value="Phos_pyr_kin"/>
    <property type="match status" value="1"/>
</dbReference>
<dbReference type="InterPro" id="IPR013749">
    <property type="entry name" value="PM/HMP-P_kinase-1"/>
</dbReference>
<dbReference type="PANTHER" id="PTHR20858">
    <property type="entry name" value="PHOSPHOMETHYLPYRIMIDINE KINASE"/>
    <property type="match status" value="1"/>
</dbReference>
<dbReference type="GO" id="GO:0005829">
    <property type="term" value="C:cytosol"/>
    <property type="evidence" value="ECO:0007669"/>
    <property type="project" value="TreeGrafter"/>
</dbReference>
<dbReference type="NCBIfam" id="TIGR00097">
    <property type="entry name" value="HMP-P_kinase"/>
    <property type="match status" value="1"/>
</dbReference>
<dbReference type="Gene3D" id="3.40.1190.20">
    <property type="match status" value="1"/>
</dbReference>
<dbReference type="GO" id="GO:0009228">
    <property type="term" value="P:thiamine biosynthetic process"/>
    <property type="evidence" value="ECO:0007669"/>
    <property type="project" value="InterPro"/>
</dbReference>
<dbReference type="GO" id="GO:0005524">
    <property type="term" value="F:ATP binding"/>
    <property type="evidence" value="ECO:0007669"/>
    <property type="project" value="UniProtKB-KW"/>
</dbReference>
<evidence type="ECO:0000256" key="2">
    <source>
        <dbReference type="ARBA" id="ARBA00022741"/>
    </source>
</evidence>
<dbReference type="HOGENOM" id="CLU_020520_0_0_2"/>
<keyword evidence="4" id="KW-0067">ATP-binding</keyword>
<dbReference type="Proteomes" id="UP000002315">
    <property type="component" value="Chromosome"/>
</dbReference>
<dbReference type="SUPFAM" id="SSF53613">
    <property type="entry name" value="Ribokinase-like"/>
    <property type="match status" value="1"/>
</dbReference>
<dbReference type="InterPro" id="IPR029056">
    <property type="entry name" value="Ribokinase-like"/>
</dbReference>
<dbReference type="OrthoDB" id="43786at2157"/>
<protein>
    <submittedName>
        <fullName evidence="6">Phosphomethylpyrimidine kinase</fullName>
    </submittedName>
</protein>
<dbReference type="InterPro" id="IPR004399">
    <property type="entry name" value="HMP/HMP-P_kinase_dom"/>
</dbReference>